<dbReference type="InterPro" id="IPR003731">
    <property type="entry name" value="Di-Nase_FeMo-co_biosynth"/>
</dbReference>
<keyword evidence="3" id="KW-1185">Reference proteome</keyword>
<comment type="caution">
    <text evidence="2">The sequence shown here is derived from an EMBL/GenBank/DDBJ whole genome shotgun (WGS) entry which is preliminary data.</text>
</comment>
<dbReference type="SUPFAM" id="SSF53146">
    <property type="entry name" value="Nitrogenase accessory factor-like"/>
    <property type="match status" value="1"/>
</dbReference>
<dbReference type="RefSeq" id="WP_209702085.1">
    <property type="nucleotide sequence ID" value="NZ_JAGGLM010000008.1"/>
</dbReference>
<dbReference type="EMBL" id="JAGGLM010000008">
    <property type="protein sequence ID" value="MBP2032930.1"/>
    <property type="molecule type" value="Genomic_DNA"/>
</dbReference>
<dbReference type="Gene3D" id="3.30.420.130">
    <property type="entry name" value="Dinitrogenase iron-molybdenum cofactor biosynthesis domain"/>
    <property type="match status" value="1"/>
</dbReference>
<reference evidence="2 3" key="1">
    <citation type="submission" date="2021-03" db="EMBL/GenBank/DDBJ databases">
        <title>Genomic Encyclopedia of Type Strains, Phase IV (KMG-IV): sequencing the most valuable type-strain genomes for metagenomic binning, comparative biology and taxonomic classification.</title>
        <authorList>
            <person name="Goeker M."/>
        </authorList>
    </citation>
    <scope>NUCLEOTIDE SEQUENCE [LARGE SCALE GENOMIC DNA]</scope>
    <source>
        <strain evidence="2 3">DSM 28783</strain>
    </source>
</reference>
<protein>
    <submittedName>
        <fullName evidence="2">Fe-Mo cluster-binding NifX family protein</fullName>
    </submittedName>
</protein>
<name>A0ABS4KTL3_9CLOT</name>
<dbReference type="Proteomes" id="UP001519307">
    <property type="component" value="Unassembled WGS sequence"/>
</dbReference>
<evidence type="ECO:0000259" key="1">
    <source>
        <dbReference type="Pfam" id="PF02579"/>
    </source>
</evidence>
<dbReference type="PANTHER" id="PTHR33937">
    <property type="entry name" value="IRON-MOLYBDENUM PROTEIN-RELATED-RELATED"/>
    <property type="match status" value="1"/>
</dbReference>
<dbReference type="PANTHER" id="PTHR33937:SF1">
    <property type="entry name" value="IRON-MOLIBDENUM COFACTOR PROCESSING PROTEIN"/>
    <property type="match status" value="1"/>
</dbReference>
<evidence type="ECO:0000313" key="3">
    <source>
        <dbReference type="Proteomes" id="UP001519307"/>
    </source>
</evidence>
<sequence>MYRIAVASNNGKFVDQHFGQANHFFIYEVNDNDYKFIEIRKLENTSENFKEDYDKFSSIIKYLSDCKIVLVSQIGRGAERFLNKNGIQVFDVEEPVDDAIKKLIKYYFRVNKVNKYCK</sequence>
<gene>
    <name evidence="2" type="ORF">J2Z42_001609</name>
</gene>
<organism evidence="2 3">
    <name type="scientific">Clostridium algifaecis</name>
    <dbReference type="NCBI Taxonomy" id="1472040"/>
    <lineage>
        <taxon>Bacteria</taxon>
        <taxon>Bacillati</taxon>
        <taxon>Bacillota</taxon>
        <taxon>Clostridia</taxon>
        <taxon>Eubacteriales</taxon>
        <taxon>Clostridiaceae</taxon>
        <taxon>Clostridium</taxon>
    </lineage>
</organism>
<dbReference type="InterPro" id="IPR051840">
    <property type="entry name" value="NifX/NifY_domain"/>
</dbReference>
<dbReference type="CDD" id="cd00562">
    <property type="entry name" value="NifX_NifB"/>
    <property type="match status" value="1"/>
</dbReference>
<accession>A0ABS4KTL3</accession>
<dbReference type="Pfam" id="PF02579">
    <property type="entry name" value="Nitro_FeMo-Co"/>
    <property type="match status" value="1"/>
</dbReference>
<dbReference type="InterPro" id="IPR036105">
    <property type="entry name" value="DiNase_FeMo-co_biosyn_sf"/>
</dbReference>
<feature type="domain" description="Dinitrogenase iron-molybdenum cofactor biosynthesis" evidence="1">
    <location>
        <begin position="11"/>
        <end position="105"/>
    </location>
</feature>
<evidence type="ECO:0000313" key="2">
    <source>
        <dbReference type="EMBL" id="MBP2032930.1"/>
    </source>
</evidence>
<proteinExistence type="predicted"/>